<dbReference type="AlphaFoldDB" id="A0A8J8BE70"/>
<dbReference type="Pfam" id="PF24551">
    <property type="entry name" value="SH3_Rv0428c"/>
    <property type="match status" value="1"/>
</dbReference>
<organism evidence="2 3">
    <name type="scientific">Actinocrinis puniceicyclus</name>
    <dbReference type="NCBI Taxonomy" id="977794"/>
    <lineage>
        <taxon>Bacteria</taxon>
        <taxon>Bacillati</taxon>
        <taxon>Actinomycetota</taxon>
        <taxon>Actinomycetes</taxon>
        <taxon>Catenulisporales</taxon>
        <taxon>Actinospicaceae</taxon>
        <taxon>Actinocrinis</taxon>
    </lineage>
</organism>
<dbReference type="InterPro" id="IPR056934">
    <property type="entry name" value="SH3_Rv0428c"/>
</dbReference>
<sequence>MGSRVVLRYRLDPSEHGAFGESLSDLVGELLEWTGGAGGHATVRRRSGEQVSVPLARVVAAKVIPSPPRSRPARSGPPVT</sequence>
<reference evidence="2" key="1">
    <citation type="submission" date="2021-04" db="EMBL/GenBank/DDBJ databases">
        <title>Genome based classification of Actinospica acidithermotolerans sp. nov., an actinobacterium isolated from an Indonesian hot spring.</title>
        <authorList>
            <person name="Kusuma A.B."/>
            <person name="Putra K.E."/>
            <person name="Nafisah S."/>
            <person name="Loh J."/>
            <person name="Nouioui I."/>
            <person name="Goodfellow M."/>
        </authorList>
    </citation>
    <scope>NUCLEOTIDE SEQUENCE</scope>
    <source>
        <strain evidence="2">DSM 45618</strain>
    </source>
</reference>
<accession>A0A8J8BE70</accession>
<evidence type="ECO:0000313" key="2">
    <source>
        <dbReference type="EMBL" id="MBS2964911.1"/>
    </source>
</evidence>
<proteinExistence type="predicted"/>
<dbReference type="RefSeq" id="WP_211469272.1">
    <property type="nucleotide sequence ID" value="NZ_JAGSXH010000064.1"/>
</dbReference>
<comment type="caution">
    <text evidence="2">The sequence shown here is derived from an EMBL/GenBank/DDBJ whole genome shotgun (WGS) entry which is preliminary data.</text>
</comment>
<evidence type="ECO:0000259" key="1">
    <source>
        <dbReference type="Pfam" id="PF24551"/>
    </source>
</evidence>
<protein>
    <submittedName>
        <fullName evidence="2">Ferrous iron transport protein A</fullName>
    </submittedName>
</protein>
<name>A0A8J8BE70_9ACTN</name>
<dbReference type="Proteomes" id="UP000677913">
    <property type="component" value="Unassembled WGS sequence"/>
</dbReference>
<feature type="domain" description="Histone acetyltransferase Rv0428c-like SH3" evidence="1">
    <location>
        <begin position="1"/>
        <end position="62"/>
    </location>
</feature>
<gene>
    <name evidence="2" type="ORF">KGA66_17780</name>
</gene>
<dbReference type="EMBL" id="JAGSXH010000064">
    <property type="protein sequence ID" value="MBS2964911.1"/>
    <property type="molecule type" value="Genomic_DNA"/>
</dbReference>
<keyword evidence="3" id="KW-1185">Reference proteome</keyword>
<evidence type="ECO:0000313" key="3">
    <source>
        <dbReference type="Proteomes" id="UP000677913"/>
    </source>
</evidence>